<dbReference type="PANTHER" id="PTHR30468:SF1">
    <property type="entry name" value="ALPHA-KETOGLUTARATE-DEPENDENT SULFONATE DIOXYGENASE"/>
    <property type="match status" value="1"/>
</dbReference>
<dbReference type="GO" id="GO:0005737">
    <property type="term" value="C:cytoplasm"/>
    <property type="evidence" value="ECO:0007669"/>
    <property type="project" value="TreeGrafter"/>
</dbReference>
<dbReference type="AlphaFoldDB" id="A0A7X6DIK9"/>
<proteinExistence type="inferred from homology"/>
<evidence type="ECO:0000313" key="7">
    <source>
        <dbReference type="EMBL" id="NKE67828.1"/>
    </source>
</evidence>
<feature type="domain" description="TauD/TfdA-like" evidence="6">
    <location>
        <begin position="9"/>
        <end position="274"/>
    </location>
</feature>
<organism evidence="7 8">
    <name type="scientific">Ramlibacter lithotrophicus</name>
    <dbReference type="NCBI Taxonomy" id="2606681"/>
    <lineage>
        <taxon>Bacteria</taxon>
        <taxon>Pseudomonadati</taxon>
        <taxon>Pseudomonadota</taxon>
        <taxon>Betaproteobacteria</taxon>
        <taxon>Burkholderiales</taxon>
        <taxon>Comamonadaceae</taxon>
        <taxon>Ramlibacter</taxon>
    </lineage>
</organism>
<keyword evidence="8" id="KW-1185">Reference proteome</keyword>
<gene>
    <name evidence="7" type="ORF">RAMLITH_18555</name>
</gene>
<evidence type="ECO:0000256" key="5">
    <source>
        <dbReference type="ARBA" id="ARBA00023004"/>
    </source>
</evidence>
<comment type="similarity">
    <text evidence="1">Belongs to the TfdA dioxygenase family.</text>
</comment>
<keyword evidence="3 7" id="KW-0223">Dioxygenase</keyword>
<evidence type="ECO:0000259" key="6">
    <source>
        <dbReference type="Pfam" id="PF02668"/>
    </source>
</evidence>
<accession>A0A7X6DIK9</accession>
<dbReference type="PANTHER" id="PTHR30468">
    <property type="entry name" value="ALPHA-KETOGLUTARATE-DEPENDENT SULFONATE DIOXYGENASE"/>
    <property type="match status" value="1"/>
</dbReference>
<keyword evidence="4" id="KW-0560">Oxidoreductase</keyword>
<dbReference type="InterPro" id="IPR042098">
    <property type="entry name" value="TauD-like_sf"/>
</dbReference>
<dbReference type="GO" id="GO:0006790">
    <property type="term" value="P:sulfur compound metabolic process"/>
    <property type="evidence" value="ECO:0007669"/>
    <property type="project" value="TreeGrafter"/>
</dbReference>
<dbReference type="InterPro" id="IPR003819">
    <property type="entry name" value="TauD/TfdA-like"/>
</dbReference>
<dbReference type="RefSeq" id="WP_168108952.1">
    <property type="nucleotide sequence ID" value="NZ_VTOX01000007.1"/>
</dbReference>
<dbReference type="SUPFAM" id="SSF51197">
    <property type="entry name" value="Clavaminate synthase-like"/>
    <property type="match status" value="1"/>
</dbReference>
<evidence type="ECO:0000256" key="3">
    <source>
        <dbReference type="ARBA" id="ARBA00022964"/>
    </source>
</evidence>
<sequence length="297" mass="32475">MAAFTAMSPFGVEAEGIDLSQPLADAQFAELERAFYANHVLALRGQDLTARQFLAFARRLGPPQPHVIDQFHHPEDPDILVLSNVKENGRPTGLQDAGSYFHTDYSYLAVPARATTLYSRVVPKVGGDTLFADQQAAYDDLPAAMKRRIEPLLAIHHYGNRHDVDEASRTAASPLSAEQKAKMPLITHRVARPHPVTGRKALYAVSGSSFGIVGMPDDEARDLLNELAAHATQPKYQLRFRYGVGDVVVWDNAALLHSATLTDPQDARTLWRITVLEAAREAVAPQVLAPAFAGRPA</sequence>
<keyword evidence="5" id="KW-0408">Iron</keyword>
<dbReference type="InterPro" id="IPR051323">
    <property type="entry name" value="AtsK-like"/>
</dbReference>
<comment type="caution">
    <text evidence="7">The sequence shown here is derived from an EMBL/GenBank/DDBJ whole genome shotgun (WGS) entry which is preliminary data.</text>
</comment>
<dbReference type="Pfam" id="PF02668">
    <property type="entry name" value="TauD"/>
    <property type="match status" value="1"/>
</dbReference>
<dbReference type="GO" id="GO:0046872">
    <property type="term" value="F:metal ion binding"/>
    <property type="evidence" value="ECO:0007669"/>
    <property type="project" value="UniProtKB-KW"/>
</dbReference>
<dbReference type="Gene3D" id="3.60.130.10">
    <property type="entry name" value="Clavaminate synthase-like"/>
    <property type="match status" value="1"/>
</dbReference>
<evidence type="ECO:0000256" key="4">
    <source>
        <dbReference type="ARBA" id="ARBA00023002"/>
    </source>
</evidence>
<evidence type="ECO:0000313" key="8">
    <source>
        <dbReference type="Proteomes" id="UP000521868"/>
    </source>
</evidence>
<evidence type="ECO:0000256" key="1">
    <source>
        <dbReference type="ARBA" id="ARBA00005896"/>
    </source>
</evidence>
<evidence type="ECO:0000256" key="2">
    <source>
        <dbReference type="ARBA" id="ARBA00022723"/>
    </source>
</evidence>
<name>A0A7X6DIK9_9BURK</name>
<protein>
    <submittedName>
        <fullName evidence="7">TauD/TfdA family dioxygenase</fullName>
    </submittedName>
</protein>
<dbReference type="GO" id="GO:0000908">
    <property type="term" value="F:taurine dioxygenase activity"/>
    <property type="evidence" value="ECO:0007669"/>
    <property type="project" value="TreeGrafter"/>
</dbReference>
<dbReference type="Proteomes" id="UP000521868">
    <property type="component" value="Unassembled WGS sequence"/>
</dbReference>
<keyword evidence="2" id="KW-0479">Metal-binding</keyword>
<reference evidence="7 8" key="1">
    <citation type="journal article" date="2020" name="Nature">
        <title>Bacterial chemolithoautotrophy via manganese oxidation.</title>
        <authorList>
            <person name="Yu H."/>
            <person name="Leadbetter J.R."/>
        </authorList>
    </citation>
    <scope>NUCLEOTIDE SEQUENCE [LARGE SCALE GENOMIC DNA]</scope>
    <source>
        <strain evidence="7 8">RBP-1</strain>
    </source>
</reference>
<dbReference type="EMBL" id="VTOX01000007">
    <property type="protein sequence ID" value="NKE67828.1"/>
    <property type="molecule type" value="Genomic_DNA"/>
</dbReference>